<protein>
    <submittedName>
        <fullName evidence="1">Uncharacterized protein</fullName>
    </submittedName>
</protein>
<reference evidence="1" key="1">
    <citation type="journal article" date="2015" name="Nature">
        <title>Complex archaea that bridge the gap between prokaryotes and eukaryotes.</title>
        <authorList>
            <person name="Spang A."/>
            <person name="Saw J.H."/>
            <person name="Jorgensen S.L."/>
            <person name="Zaremba-Niedzwiedzka K."/>
            <person name="Martijn J."/>
            <person name="Lind A.E."/>
            <person name="van Eijk R."/>
            <person name="Schleper C."/>
            <person name="Guy L."/>
            <person name="Ettema T.J."/>
        </authorList>
    </citation>
    <scope>NUCLEOTIDE SEQUENCE</scope>
</reference>
<sequence>MADEKWVDGALIGAVDAGNFDAKGDLLVGTADNTFDNLPAGTAGEILIPLSTESTGLEWFTVGSDGDVLVPKASAARGLEWMETLTYAGQVLTKGGKVLLK</sequence>
<name>A0A0F9J2Y9_9ZZZZ</name>
<proteinExistence type="predicted"/>
<accession>A0A0F9J2Y9</accession>
<evidence type="ECO:0000313" key="1">
    <source>
        <dbReference type="EMBL" id="KKM63923.1"/>
    </source>
</evidence>
<comment type="caution">
    <text evidence="1">The sequence shown here is derived from an EMBL/GenBank/DDBJ whole genome shotgun (WGS) entry which is preliminary data.</text>
</comment>
<dbReference type="EMBL" id="LAZR01011001">
    <property type="protein sequence ID" value="KKM63923.1"/>
    <property type="molecule type" value="Genomic_DNA"/>
</dbReference>
<organism evidence="1">
    <name type="scientific">marine sediment metagenome</name>
    <dbReference type="NCBI Taxonomy" id="412755"/>
    <lineage>
        <taxon>unclassified sequences</taxon>
        <taxon>metagenomes</taxon>
        <taxon>ecological metagenomes</taxon>
    </lineage>
</organism>
<gene>
    <name evidence="1" type="ORF">LCGC14_1506570</name>
</gene>
<dbReference type="AlphaFoldDB" id="A0A0F9J2Y9"/>